<keyword evidence="5" id="KW-1185">Reference proteome</keyword>
<feature type="compositionally biased region" description="Polar residues" evidence="2">
    <location>
        <begin position="329"/>
        <end position="344"/>
    </location>
</feature>
<feature type="compositionally biased region" description="Gly residues" evidence="2">
    <location>
        <begin position="352"/>
        <end position="379"/>
    </location>
</feature>
<evidence type="ECO:0000256" key="2">
    <source>
        <dbReference type="SAM" id="MobiDB-lite"/>
    </source>
</evidence>
<proteinExistence type="inferred from homology"/>
<accession>A0A1H7J6D9</accession>
<dbReference type="RefSeq" id="WP_072750356.1">
    <property type="nucleotide sequence ID" value="NZ_FOAW01000003.1"/>
</dbReference>
<dbReference type="AlphaFoldDB" id="A0A1H7J6D9"/>
<dbReference type="EMBL" id="FOAW01000003">
    <property type="protein sequence ID" value="SEK69550.1"/>
    <property type="molecule type" value="Genomic_DNA"/>
</dbReference>
<name>A0A1H7J6D9_9NOCA</name>
<feature type="region of interest" description="Disordered" evidence="2">
    <location>
        <begin position="245"/>
        <end position="472"/>
    </location>
</feature>
<sequence length="496" mass="47573">MSFLPSLDELKGSMGDLASGALDDLSDLTRDPGNKIIDVVSGYDIAEGNRVEDRQEAGNAERSALYGRQDGLRAEFGGGYEPPSVVPDSFDSMSHEAIKSAVDAMSADPIRASAEGWAKIGSSLGEGLAEFNQFISNEITGKWEGVAADAAVAATAAYVADSDELAVAGRLVGTKVAEAATGISQVKATMPAVEATSALESLVNVALPSVGMVKQLVHGSDEARQQAIQIMKTVYMPVIQQADTNVPIFPRPGDHTPPPHLTPDSTSGGPGIGGPSGYNPSGYTGPGDAPVAPTRQGVGNDPAAGSPGADPSDPNAGANPLSPDGSGADGSNSPFAQTDPSSAWTAPAAAGGADGTGSGPGTGTGTGSGAGTGSGGHGAAGSASGLAAGGGSGASYGAGGGLGTAGGLGGAGRGPGGGMGMPGAAGGAPGAGGAGGGAAGAAGRPGAMGGGMAPGGARANGDDDTEHKTPSYLVNVDNGNELVGRLPKVAPPVIGG</sequence>
<evidence type="ECO:0000313" key="5">
    <source>
        <dbReference type="Proteomes" id="UP000198677"/>
    </source>
</evidence>
<dbReference type="Gene3D" id="1.20.1260.20">
    <property type="entry name" value="PPE superfamily"/>
    <property type="match status" value="1"/>
</dbReference>
<dbReference type="SUPFAM" id="SSF140459">
    <property type="entry name" value="PE/PPE dimer-like"/>
    <property type="match status" value="1"/>
</dbReference>
<protein>
    <submittedName>
        <fullName evidence="4">PPE family protein</fullName>
    </submittedName>
</protein>
<feature type="compositionally biased region" description="Gly residues" evidence="2">
    <location>
        <begin position="387"/>
        <end position="440"/>
    </location>
</feature>
<evidence type="ECO:0000256" key="1">
    <source>
        <dbReference type="ARBA" id="ARBA00010652"/>
    </source>
</evidence>
<gene>
    <name evidence="4" type="ORF">SAMN05444583_10381</name>
</gene>
<feature type="domain" description="PPE" evidence="3">
    <location>
        <begin position="104"/>
        <end position="199"/>
    </location>
</feature>
<dbReference type="InterPro" id="IPR000030">
    <property type="entry name" value="PPE_dom"/>
</dbReference>
<evidence type="ECO:0000259" key="3">
    <source>
        <dbReference type="Pfam" id="PF00823"/>
    </source>
</evidence>
<organism evidence="4 5">
    <name type="scientific">Rhodococcus maanshanensis</name>
    <dbReference type="NCBI Taxonomy" id="183556"/>
    <lineage>
        <taxon>Bacteria</taxon>
        <taxon>Bacillati</taxon>
        <taxon>Actinomycetota</taxon>
        <taxon>Actinomycetes</taxon>
        <taxon>Mycobacteriales</taxon>
        <taxon>Nocardiaceae</taxon>
        <taxon>Rhodococcus</taxon>
    </lineage>
</organism>
<reference evidence="5" key="1">
    <citation type="submission" date="2016-10" db="EMBL/GenBank/DDBJ databases">
        <authorList>
            <person name="Varghese N."/>
            <person name="Submissions S."/>
        </authorList>
    </citation>
    <scope>NUCLEOTIDE SEQUENCE [LARGE SCALE GENOMIC DNA]</scope>
    <source>
        <strain evidence="5">DSM 44675</strain>
    </source>
</reference>
<dbReference type="Proteomes" id="UP000198677">
    <property type="component" value="Unassembled WGS sequence"/>
</dbReference>
<evidence type="ECO:0000313" key="4">
    <source>
        <dbReference type="EMBL" id="SEK69550.1"/>
    </source>
</evidence>
<dbReference type="Pfam" id="PF00823">
    <property type="entry name" value="PPE"/>
    <property type="match status" value="1"/>
</dbReference>
<dbReference type="InterPro" id="IPR038332">
    <property type="entry name" value="PPE_sf"/>
</dbReference>
<comment type="similarity">
    <text evidence="1">Belongs to the mycobacterial PPE family.</text>
</comment>
<feature type="compositionally biased region" description="Low complexity" evidence="2">
    <location>
        <begin position="277"/>
        <end position="287"/>
    </location>
</feature>